<dbReference type="Gene3D" id="3.30.2310.20">
    <property type="entry name" value="RelE-like"/>
    <property type="match status" value="1"/>
</dbReference>
<dbReference type="InterPro" id="IPR007712">
    <property type="entry name" value="RelE/ParE_toxin"/>
</dbReference>
<dbReference type="InterPro" id="IPR035093">
    <property type="entry name" value="RelE/ParE_toxin_dom_sf"/>
</dbReference>
<keyword evidence="1" id="KW-1277">Toxin-antitoxin system</keyword>
<dbReference type="Proteomes" id="UP000001946">
    <property type="component" value="Chromosome"/>
</dbReference>
<evidence type="ECO:0000313" key="2">
    <source>
        <dbReference type="EMBL" id="BAE83027.1"/>
    </source>
</evidence>
<accession>Q24Y65</accession>
<name>Q24Y65_DESHY</name>
<evidence type="ECO:0000313" key="3">
    <source>
        <dbReference type="Proteomes" id="UP000001946"/>
    </source>
</evidence>
<proteinExistence type="predicted"/>
<evidence type="ECO:0000256" key="1">
    <source>
        <dbReference type="ARBA" id="ARBA00022649"/>
    </source>
</evidence>
<sequence>MMRWTMDKGPQYKVIVSERARQMLAGHVRFLAQKSPDAARRTKNELMNAIRSLSTMPERFPFLNAEFIPLNKYHKIFVEKWCLILYQIKDQTVYVDYIVDCRQDYGWLIR</sequence>
<dbReference type="AlphaFoldDB" id="Q24Y65"/>
<gene>
    <name evidence="2" type="ordered locus">DSY1238</name>
</gene>
<dbReference type="Pfam" id="PF05016">
    <property type="entry name" value="ParE_toxin"/>
    <property type="match status" value="1"/>
</dbReference>
<dbReference type="HOGENOM" id="CLU_147162_8_4_9"/>
<organism evidence="2 3">
    <name type="scientific">Desulfitobacterium hafniense (strain Y51)</name>
    <dbReference type="NCBI Taxonomy" id="138119"/>
    <lineage>
        <taxon>Bacteria</taxon>
        <taxon>Bacillati</taxon>
        <taxon>Bacillota</taxon>
        <taxon>Clostridia</taxon>
        <taxon>Eubacteriales</taxon>
        <taxon>Desulfitobacteriaceae</taxon>
        <taxon>Desulfitobacterium</taxon>
    </lineage>
</organism>
<keyword evidence="3" id="KW-1185">Reference proteome</keyword>
<dbReference type="eggNOG" id="COG3668">
    <property type="taxonomic scope" value="Bacteria"/>
</dbReference>
<protein>
    <recommendedName>
        <fullName evidence="4">Plasmid stabilization protein</fullName>
    </recommendedName>
</protein>
<reference evidence="2 3" key="1">
    <citation type="journal article" date="2006" name="J. Bacteriol.">
        <title>Complete genome sequence of the dehalorespiring bacterium Desulfitobacterium hafniense Y51 and comparison with Dehalococcoides ethenogenes 195.</title>
        <authorList>
            <person name="Nonaka H."/>
            <person name="Keresztes G."/>
            <person name="Shinoda Y."/>
            <person name="Ikenaga Y."/>
            <person name="Abe M."/>
            <person name="Naito K."/>
            <person name="Inatomi K."/>
            <person name="Furukawa K."/>
            <person name="Inui M."/>
            <person name="Yukawa H."/>
        </authorList>
    </citation>
    <scope>NUCLEOTIDE SEQUENCE [LARGE SCALE GENOMIC DNA]</scope>
    <source>
        <strain evidence="2 3">Y51</strain>
    </source>
</reference>
<evidence type="ECO:0008006" key="4">
    <source>
        <dbReference type="Google" id="ProtNLM"/>
    </source>
</evidence>
<dbReference type="EMBL" id="AP008230">
    <property type="protein sequence ID" value="BAE83027.1"/>
    <property type="molecule type" value="Genomic_DNA"/>
</dbReference>
<dbReference type="KEGG" id="dsy:DSY1238"/>